<organism evidence="6 7">
    <name type="scientific">Lentibacillus salicampi</name>
    <dbReference type="NCBI Taxonomy" id="175306"/>
    <lineage>
        <taxon>Bacteria</taxon>
        <taxon>Bacillati</taxon>
        <taxon>Bacillota</taxon>
        <taxon>Bacilli</taxon>
        <taxon>Bacillales</taxon>
        <taxon>Bacillaceae</taxon>
        <taxon>Lentibacillus</taxon>
    </lineage>
</organism>
<dbReference type="InterPro" id="IPR047272">
    <property type="entry name" value="S49_SppA_C"/>
</dbReference>
<reference evidence="6 7" key="1">
    <citation type="submission" date="2019-03" db="EMBL/GenBank/DDBJ databases">
        <title>Genome sequence of Lentibacillus salicampi ATCC BAA-719.</title>
        <authorList>
            <person name="Maclea K.S."/>
            <person name="Simoes Junior M."/>
        </authorList>
    </citation>
    <scope>NUCLEOTIDE SEQUENCE [LARGE SCALE GENOMIC DNA]</scope>
    <source>
        <strain evidence="6 7">ATCC BAA-719</strain>
    </source>
</reference>
<dbReference type="OrthoDB" id="9764363at2"/>
<dbReference type="SUPFAM" id="SSF52096">
    <property type="entry name" value="ClpP/crotonase"/>
    <property type="match status" value="1"/>
</dbReference>
<sequence length="333" mass="36614">MNKTRWIALSIAIGLLAVSIGFRFMSSLFSTDLEALFEMPKQPYEETVIEEGTGKKIAVVELDGVIQDTSTSSMLNSGGYNHDRFLKKLEDVGEDRSVAGVILRVNTPGGGVVESDEIHDKIVEIKEEHNKPVYVSMGNTAASGGYYVSAPADKIIAHPATLTGSIGVIMQSYNFTELADQLGVDMNTIKSGEFKDIMSTTRKMTDEERDILQTMIDDMYADFVQVIVDGRDMSESKVRELGDGRVYTGSQAADNGLVDGLGSLEETVAMMQEDFEWSNAKVVKYQSGLDFGWQSLLSGKVQSLFGKEDQSLMAIQELLQQSDGPRAMYLYSK</sequence>
<dbReference type="AlphaFoldDB" id="A0A4Y9AD51"/>
<dbReference type="PANTHER" id="PTHR42987:SF7">
    <property type="entry name" value="SIGNAL PEPTIDE PEPTIDASE SPPA-RELATED"/>
    <property type="match status" value="1"/>
</dbReference>
<dbReference type="InterPro" id="IPR004635">
    <property type="entry name" value="Pept_S49_SppA"/>
</dbReference>
<evidence type="ECO:0000313" key="6">
    <source>
        <dbReference type="EMBL" id="TFJ93252.1"/>
    </source>
</evidence>
<accession>A0A4Y9AD51</accession>
<dbReference type="GO" id="GO:0006508">
    <property type="term" value="P:proteolysis"/>
    <property type="evidence" value="ECO:0007669"/>
    <property type="project" value="UniProtKB-KW"/>
</dbReference>
<evidence type="ECO:0000256" key="2">
    <source>
        <dbReference type="ARBA" id="ARBA00022670"/>
    </source>
</evidence>
<keyword evidence="3" id="KW-0378">Hydrolase</keyword>
<dbReference type="PANTHER" id="PTHR42987">
    <property type="entry name" value="PEPTIDASE S49"/>
    <property type="match status" value="1"/>
</dbReference>
<feature type="domain" description="Peptidase S49" evidence="5">
    <location>
        <begin position="128"/>
        <end position="274"/>
    </location>
</feature>
<protein>
    <submittedName>
        <fullName evidence="6">Signal peptide peptidase SppA</fullName>
    </submittedName>
</protein>
<gene>
    <name evidence="6" type="primary">sppA</name>
    <name evidence="6" type="ORF">E4U82_07925</name>
</gene>
<dbReference type="CDD" id="cd07023">
    <property type="entry name" value="S49_Sppa_N_C"/>
    <property type="match status" value="1"/>
</dbReference>
<evidence type="ECO:0000256" key="3">
    <source>
        <dbReference type="ARBA" id="ARBA00022801"/>
    </source>
</evidence>
<keyword evidence="7" id="KW-1185">Reference proteome</keyword>
<evidence type="ECO:0000313" key="7">
    <source>
        <dbReference type="Proteomes" id="UP000298484"/>
    </source>
</evidence>
<dbReference type="RefSeq" id="WP_135109662.1">
    <property type="nucleotide sequence ID" value="NZ_SRHY01000008.1"/>
</dbReference>
<dbReference type="Pfam" id="PF01343">
    <property type="entry name" value="Peptidase_S49"/>
    <property type="match status" value="1"/>
</dbReference>
<keyword evidence="2" id="KW-0645">Protease</keyword>
<dbReference type="InterPro" id="IPR002142">
    <property type="entry name" value="Peptidase_S49"/>
</dbReference>
<dbReference type="GO" id="GO:0008236">
    <property type="term" value="F:serine-type peptidase activity"/>
    <property type="evidence" value="ECO:0007669"/>
    <property type="project" value="UniProtKB-KW"/>
</dbReference>
<comment type="caution">
    <text evidence="6">The sequence shown here is derived from an EMBL/GenBank/DDBJ whole genome shotgun (WGS) entry which is preliminary data.</text>
</comment>
<keyword evidence="4" id="KW-0720">Serine protease</keyword>
<dbReference type="NCBIfam" id="TIGR00706">
    <property type="entry name" value="SppA_dom"/>
    <property type="match status" value="1"/>
</dbReference>
<dbReference type="Gene3D" id="3.90.226.10">
    <property type="entry name" value="2-enoyl-CoA Hydratase, Chain A, domain 1"/>
    <property type="match status" value="1"/>
</dbReference>
<proteinExistence type="inferred from homology"/>
<dbReference type="Proteomes" id="UP000298484">
    <property type="component" value="Unassembled WGS sequence"/>
</dbReference>
<dbReference type="EMBL" id="SRHY01000008">
    <property type="protein sequence ID" value="TFJ93252.1"/>
    <property type="molecule type" value="Genomic_DNA"/>
</dbReference>
<dbReference type="InterPro" id="IPR029045">
    <property type="entry name" value="ClpP/crotonase-like_dom_sf"/>
</dbReference>
<comment type="similarity">
    <text evidence="1">Belongs to the peptidase S49 family.</text>
</comment>
<evidence type="ECO:0000256" key="1">
    <source>
        <dbReference type="ARBA" id="ARBA00008683"/>
    </source>
</evidence>
<name>A0A4Y9AD51_9BACI</name>
<evidence type="ECO:0000256" key="4">
    <source>
        <dbReference type="ARBA" id="ARBA00022825"/>
    </source>
</evidence>
<evidence type="ECO:0000259" key="5">
    <source>
        <dbReference type="Pfam" id="PF01343"/>
    </source>
</evidence>